<keyword evidence="2" id="KW-1185">Reference proteome</keyword>
<organism evidence="1 2">
    <name type="scientific">Elysia crispata</name>
    <name type="common">lettuce slug</name>
    <dbReference type="NCBI Taxonomy" id="231223"/>
    <lineage>
        <taxon>Eukaryota</taxon>
        <taxon>Metazoa</taxon>
        <taxon>Spiralia</taxon>
        <taxon>Lophotrochozoa</taxon>
        <taxon>Mollusca</taxon>
        <taxon>Gastropoda</taxon>
        <taxon>Heterobranchia</taxon>
        <taxon>Euthyneura</taxon>
        <taxon>Panpulmonata</taxon>
        <taxon>Sacoglossa</taxon>
        <taxon>Placobranchoidea</taxon>
        <taxon>Plakobranchidae</taxon>
        <taxon>Elysia</taxon>
    </lineage>
</organism>
<protein>
    <submittedName>
        <fullName evidence="1">Uncharacterized protein</fullName>
    </submittedName>
</protein>
<gene>
    <name evidence="1" type="ORF">RRG08_036829</name>
</gene>
<dbReference type="AlphaFoldDB" id="A0AAE1CU41"/>
<reference evidence="1" key="1">
    <citation type="journal article" date="2023" name="G3 (Bethesda)">
        <title>A reference genome for the long-term kleptoplast-retaining sea slug Elysia crispata morphotype clarki.</title>
        <authorList>
            <person name="Eastman K.E."/>
            <person name="Pendleton A.L."/>
            <person name="Shaikh M.A."/>
            <person name="Suttiyut T."/>
            <person name="Ogas R."/>
            <person name="Tomko P."/>
            <person name="Gavelis G."/>
            <person name="Widhalm J.R."/>
            <person name="Wisecaver J.H."/>
        </authorList>
    </citation>
    <scope>NUCLEOTIDE SEQUENCE</scope>
    <source>
        <strain evidence="1">ECLA1</strain>
    </source>
</reference>
<proteinExistence type="predicted"/>
<comment type="caution">
    <text evidence="1">The sequence shown here is derived from an EMBL/GenBank/DDBJ whole genome shotgun (WGS) entry which is preliminary data.</text>
</comment>
<accession>A0AAE1CU41</accession>
<dbReference type="EMBL" id="JAWDGP010006766">
    <property type="protein sequence ID" value="KAK3735781.1"/>
    <property type="molecule type" value="Genomic_DNA"/>
</dbReference>
<sequence>MASMPTAPPIINSSLCHKCIWQPEMKVRGREMLSAVKFLCLIYISCLLLDTEGFTVWVGNEHKFGDIMEVFIMFESSQVQGSIRASISLGSSTLFVRTLPLQPGNFERIENSAEALRRKGKQDEFLIVIAISTIYMLHRNINRTFTIEAEMLGSGKNGSSQTILRSGITDLRVLNTVITVDDGGGRLTVPTDLTTNIPNVKASNEITFEILNVLSNYTYEMELYLINGIRPSQNLYSVQQVGKIDLSDLNSMDALEPCEMDLTSTTQTLGPHILPEGFLRIVVTLKQNGKVYTEISGYLNVTDRSFLFHVHKEPNADQVTWPFGKDLKIDASSSFFSFMMPSYGTVPGHQFLEQFDLVCLNHTNICNALSNVVLKKPTIYVSSRYTGVPQSVSTLNDLILTLSMTYSVGFRNVTEQINTTVRFLHNGLIVDIICVRNCLFRYLPEIPSKLMASCANCDNVDPAVIKYSWNAGNLTGDGYKSKYFVIKNATLDFSVEVEVEYKHIARKPSGRSQAAFFKGWALRTFRLAITEPSLLVNYSQTWSQQQGAFDTFDLDIRPVTKPSLLPVEAAPVRRFFQLEGRVFKSSNQTDGIKRFYVCTFGNKISNVVLRGVKLTRKIRGLVGLLTADGTKYTQTTKPINQSLYVGLSMPVFNICNATSSYYTSAFGFSGIHSLAREISVRTVSTKILQQCWEMLKHGFSAADLHPAKYPNAYRALYMFIKKMGHTITQDVAMYTLGNMEIMKQFIFENTTQETKELELLTEMFLDITVDALNSRLKLSYKKFSPVEKQLIDYARAASMAMLKLYEKRVSPDAPALSLSFSPS</sequence>
<evidence type="ECO:0000313" key="2">
    <source>
        <dbReference type="Proteomes" id="UP001283361"/>
    </source>
</evidence>
<name>A0AAE1CU41_9GAST</name>
<dbReference type="Proteomes" id="UP001283361">
    <property type="component" value="Unassembled WGS sequence"/>
</dbReference>
<evidence type="ECO:0000313" key="1">
    <source>
        <dbReference type="EMBL" id="KAK3735781.1"/>
    </source>
</evidence>